<sequence length="418" mass="47241">MLVLLFCFSCGSDSSRIGLDVFGGGSLDASYIDSATVRISTVKFDSLITSSADRILLGSNKDARLGRITALSYLQVSVADVDVLDDPKIAFDYLALVLPYDGYAYYDTTAAMTLKAHFALEDIEPGKDDNIYNTSRFRTDPLPVGSVTFVPRPHQQDSVEIRLSSSFGQSFYQKAAAGDEEFQSNEEFLEYLKGFAIIPDTTGSSGIIGFKNVSLRLYYYDRNVVPAEQKSVSFTVNTANTSTRIIASRDNPYLKSFRSYKDKVSSVYTHDESYIQSGAGLALRIDMPYLRDLKQLTNFYVTRAILDVYTVRRSYNGLTALPETLRMYMADRRNDIYSASSYEVSLLEDTDLQRDTRYSVDVTGFVKSQMELQAFNENGLLFLLTDKDFRLGTDRIYFHSKTHEYQTRLRIYYATVNE</sequence>
<gene>
    <name evidence="1" type="ORF">KK083_12095</name>
</gene>
<keyword evidence="2" id="KW-1185">Reference proteome</keyword>
<protein>
    <submittedName>
        <fullName evidence="1">DUF4270 family protein</fullName>
    </submittedName>
</protein>
<reference evidence="1 2" key="1">
    <citation type="submission" date="2021-05" db="EMBL/GenBank/DDBJ databases">
        <title>A Polyphasic approach of four new species of the genus Ohtaekwangia: Ohtaekwangia histidinii sp. nov., Ohtaekwangia cretensis sp. nov., Ohtaekwangia indiensis sp. nov., Ohtaekwangia reichenbachii sp. nov. from diverse environment.</title>
        <authorList>
            <person name="Octaviana S."/>
        </authorList>
    </citation>
    <scope>NUCLEOTIDE SEQUENCE [LARGE SCALE GENOMIC DNA]</scope>
    <source>
        <strain evidence="1 2">PWU4</strain>
    </source>
</reference>
<evidence type="ECO:0000313" key="1">
    <source>
        <dbReference type="EMBL" id="MBT1697623.1"/>
    </source>
</evidence>
<organism evidence="1 2">
    <name type="scientific">Chryseosolibacter histidini</name>
    <dbReference type="NCBI Taxonomy" id="2782349"/>
    <lineage>
        <taxon>Bacteria</taxon>
        <taxon>Pseudomonadati</taxon>
        <taxon>Bacteroidota</taxon>
        <taxon>Cytophagia</taxon>
        <taxon>Cytophagales</taxon>
        <taxon>Chryseotaleaceae</taxon>
        <taxon>Chryseosolibacter</taxon>
    </lineage>
</organism>
<dbReference type="Proteomes" id="UP001319200">
    <property type="component" value="Unassembled WGS sequence"/>
</dbReference>
<comment type="caution">
    <text evidence="1">The sequence shown here is derived from an EMBL/GenBank/DDBJ whole genome shotgun (WGS) entry which is preliminary data.</text>
</comment>
<dbReference type="Pfam" id="PF14092">
    <property type="entry name" value="DUF4270"/>
    <property type="match status" value="1"/>
</dbReference>
<accession>A0AAP2DJP7</accession>
<proteinExistence type="predicted"/>
<name>A0AAP2DJP7_9BACT</name>
<dbReference type="InterPro" id="IPR025366">
    <property type="entry name" value="DUF4270"/>
</dbReference>
<dbReference type="AlphaFoldDB" id="A0AAP2DJP7"/>
<dbReference type="RefSeq" id="WP_254163494.1">
    <property type="nucleotide sequence ID" value="NZ_JAHESF010000010.1"/>
</dbReference>
<evidence type="ECO:0000313" key="2">
    <source>
        <dbReference type="Proteomes" id="UP001319200"/>
    </source>
</evidence>
<dbReference type="EMBL" id="JAHESF010000010">
    <property type="protein sequence ID" value="MBT1697623.1"/>
    <property type="molecule type" value="Genomic_DNA"/>
</dbReference>